<gene>
    <name evidence="3" type="ORF">BCR41DRAFT_424986</name>
</gene>
<protein>
    <recommendedName>
        <fullName evidence="5">Transmembrane protein 135 N-terminal domain-containing protein</fullName>
    </recommendedName>
</protein>
<dbReference type="PANTHER" id="PTHR12459:SF19">
    <property type="entry name" value="TRANSMEMBRANE PROTEIN 135 N-TERMINAL DOMAIN-CONTAINING PROTEIN"/>
    <property type="match status" value="1"/>
</dbReference>
<feature type="transmembrane region" description="Helical" evidence="2">
    <location>
        <begin position="318"/>
        <end position="338"/>
    </location>
</feature>
<evidence type="ECO:0000313" key="4">
    <source>
        <dbReference type="Proteomes" id="UP000193648"/>
    </source>
</evidence>
<dbReference type="OrthoDB" id="291792at2759"/>
<accession>A0A1Y2GBZ9</accession>
<dbReference type="EMBL" id="MCFF01000044">
    <property type="protein sequence ID" value="ORZ06738.1"/>
    <property type="molecule type" value="Genomic_DNA"/>
</dbReference>
<dbReference type="RefSeq" id="XP_021877659.1">
    <property type="nucleotide sequence ID" value="XM_022030515.1"/>
</dbReference>
<reference evidence="3 4" key="1">
    <citation type="submission" date="2016-07" db="EMBL/GenBank/DDBJ databases">
        <title>Pervasive Adenine N6-methylation of Active Genes in Fungi.</title>
        <authorList>
            <consortium name="DOE Joint Genome Institute"/>
            <person name="Mondo S.J."/>
            <person name="Dannebaum R.O."/>
            <person name="Kuo R.C."/>
            <person name="Labutti K."/>
            <person name="Haridas S."/>
            <person name="Kuo A."/>
            <person name="Salamov A."/>
            <person name="Ahrendt S.R."/>
            <person name="Lipzen A."/>
            <person name="Sullivan W."/>
            <person name="Andreopoulos W.B."/>
            <person name="Clum A."/>
            <person name="Lindquist E."/>
            <person name="Daum C."/>
            <person name="Ramamoorthy G.K."/>
            <person name="Gryganskyi A."/>
            <person name="Culley D."/>
            <person name="Magnuson J.K."/>
            <person name="James T.Y."/>
            <person name="O'Malley M.A."/>
            <person name="Stajich J.E."/>
            <person name="Spatafora J.W."/>
            <person name="Visel A."/>
            <person name="Grigoriev I.V."/>
        </authorList>
    </citation>
    <scope>NUCLEOTIDE SEQUENCE [LARGE SCALE GENOMIC DNA]</scope>
    <source>
        <strain evidence="3 4">NRRL 3116</strain>
    </source>
</reference>
<proteinExistence type="predicted"/>
<evidence type="ECO:0000256" key="1">
    <source>
        <dbReference type="SAM" id="MobiDB-lite"/>
    </source>
</evidence>
<feature type="region of interest" description="Disordered" evidence="1">
    <location>
        <begin position="1"/>
        <end position="54"/>
    </location>
</feature>
<dbReference type="PANTHER" id="PTHR12459">
    <property type="entry name" value="TRANSMEMBRANE PROTEIN 135-RELATED"/>
    <property type="match status" value="1"/>
</dbReference>
<dbReference type="InterPro" id="IPR026749">
    <property type="entry name" value="Tmem135"/>
</dbReference>
<dbReference type="Proteomes" id="UP000193648">
    <property type="component" value="Unassembled WGS sequence"/>
</dbReference>
<feature type="transmembrane region" description="Helical" evidence="2">
    <location>
        <begin position="190"/>
        <end position="209"/>
    </location>
</feature>
<sequence>MSKKSDAEVISTNSGLQPDYEDLSNLSPSLPSLNGVTFFPSPSHPQAQSEHPPTAIPLHLSRSININNSRENENEDTAKWTTDDGGSLGHRHGSHKMTLLSFLISPVGYRWLGFGRLSCFKKKDKNISWKHHNSTNRATVAAKKLATAMLVSSEEYVAWFESKRQKSPMSSVFSSYPDDLSGATRAGVRGFVAGYLAGTITDVLLPALLKLRLKGLLQRLKKNHSSRSLGLSIGFFALVYKLVFRYMAMLLDGAPTVAEPHRRDCETQLKVQGPTTPRTMAMLCKGKGPSMRRFCSAVIAALVASPTFALIPQQTRRLAVALYSLTYAGEIIYAALKYKGYLEWIPAWCNIWIITSLSWAVIVHSFTHHTELLAPEALTFIFSLRSPYLIRPPQFDPAVYGPYPSARDLFKAMAAYAGTSPKSASAFEKLSIPSSCVPVLKSTENMNYDSMYCRFFHANTSSCKEAILMFTKRQSLYAFKIYLKLEALMFLVRDGRAFHNGVMSYVKEAGIRIVSDTICLLGAFITAFSLYCVFEHVLPREFLPTKRHYLSGAMTGLWPLILPPKRQSVLSLFALRLALKTIWNHLVEAKYVRNIKHGETLLLGLSMSAIMGVLEAVPGLPRKGLFQKALFKILDD</sequence>
<organism evidence="3 4">
    <name type="scientific">Lobosporangium transversale</name>
    <dbReference type="NCBI Taxonomy" id="64571"/>
    <lineage>
        <taxon>Eukaryota</taxon>
        <taxon>Fungi</taxon>
        <taxon>Fungi incertae sedis</taxon>
        <taxon>Mucoromycota</taxon>
        <taxon>Mortierellomycotina</taxon>
        <taxon>Mortierellomycetes</taxon>
        <taxon>Mortierellales</taxon>
        <taxon>Mortierellaceae</taxon>
        <taxon>Lobosporangium</taxon>
    </lineage>
</organism>
<evidence type="ECO:0000313" key="3">
    <source>
        <dbReference type="EMBL" id="ORZ06738.1"/>
    </source>
</evidence>
<evidence type="ECO:0000256" key="2">
    <source>
        <dbReference type="SAM" id="Phobius"/>
    </source>
</evidence>
<keyword evidence="2" id="KW-0472">Membrane</keyword>
<dbReference type="AlphaFoldDB" id="A0A1Y2GBZ9"/>
<feature type="transmembrane region" description="Helical" evidence="2">
    <location>
        <begin position="513"/>
        <end position="537"/>
    </location>
</feature>
<evidence type="ECO:0008006" key="5">
    <source>
        <dbReference type="Google" id="ProtNLM"/>
    </source>
</evidence>
<comment type="caution">
    <text evidence="3">The sequence shown here is derived from an EMBL/GenBank/DDBJ whole genome shotgun (WGS) entry which is preliminary data.</text>
</comment>
<keyword evidence="4" id="KW-1185">Reference proteome</keyword>
<feature type="transmembrane region" description="Helical" evidence="2">
    <location>
        <begin position="291"/>
        <end position="311"/>
    </location>
</feature>
<dbReference type="InParanoid" id="A0A1Y2GBZ9"/>
<feature type="transmembrane region" description="Helical" evidence="2">
    <location>
        <begin position="229"/>
        <end position="248"/>
    </location>
</feature>
<keyword evidence="2" id="KW-1133">Transmembrane helix</keyword>
<dbReference type="GeneID" id="33572357"/>
<feature type="transmembrane region" description="Helical" evidence="2">
    <location>
        <begin position="344"/>
        <end position="363"/>
    </location>
</feature>
<name>A0A1Y2GBZ9_9FUNG</name>
<feature type="compositionally biased region" description="Low complexity" evidence="1">
    <location>
        <begin position="23"/>
        <end position="34"/>
    </location>
</feature>
<keyword evidence="2" id="KW-0812">Transmembrane</keyword>